<evidence type="ECO:0000313" key="1">
    <source>
        <dbReference type="EMBL" id="CAK5024194.1"/>
    </source>
</evidence>
<protein>
    <submittedName>
        <fullName evidence="1">Uncharacterized protein</fullName>
    </submittedName>
</protein>
<name>A0ACB0XZC7_MELEN</name>
<organism evidence="1 2">
    <name type="scientific">Meloidogyne enterolobii</name>
    <name type="common">Root-knot nematode worm</name>
    <name type="synonym">Meloidogyne mayaguensis</name>
    <dbReference type="NCBI Taxonomy" id="390850"/>
    <lineage>
        <taxon>Eukaryota</taxon>
        <taxon>Metazoa</taxon>
        <taxon>Ecdysozoa</taxon>
        <taxon>Nematoda</taxon>
        <taxon>Chromadorea</taxon>
        <taxon>Rhabditida</taxon>
        <taxon>Tylenchina</taxon>
        <taxon>Tylenchomorpha</taxon>
        <taxon>Tylenchoidea</taxon>
        <taxon>Meloidogynidae</taxon>
        <taxon>Meloidogyninae</taxon>
        <taxon>Meloidogyne</taxon>
    </lineage>
</organism>
<accession>A0ACB0XZC7</accession>
<dbReference type="Proteomes" id="UP001497535">
    <property type="component" value="Unassembled WGS sequence"/>
</dbReference>
<proteinExistence type="predicted"/>
<comment type="caution">
    <text evidence="1">The sequence shown here is derived from an EMBL/GenBank/DDBJ whole genome shotgun (WGS) entry which is preliminary data.</text>
</comment>
<keyword evidence="2" id="KW-1185">Reference proteome</keyword>
<reference evidence="1" key="1">
    <citation type="submission" date="2023-11" db="EMBL/GenBank/DDBJ databases">
        <authorList>
            <person name="Poullet M."/>
        </authorList>
    </citation>
    <scope>NUCLEOTIDE SEQUENCE</scope>
    <source>
        <strain evidence="1">E1834</strain>
    </source>
</reference>
<dbReference type="EMBL" id="CAVMJV010000004">
    <property type="protein sequence ID" value="CAK5024194.1"/>
    <property type="molecule type" value="Genomic_DNA"/>
</dbReference>
<sequence>MFLQLFFVWNRAHRRTVNFRVFTQFLLFRACSFSLAFFPFILSYQNTYNALPTNYNTNITTTNLSMGLAGQQPQPSNLASTIKQPTPLASIQPFRFN</sequence>
<gene>
    <name evidence="1" type="ORF">MENTE1834_LOCUS5427</name>
</gene>
<evidence type="ECO:0000313" key="2">
    <source>
        <dbReference type="Proteomes" id="UP001497535"/>
    </source>
</evidence>